<dbReference type="InterPro" id="IPR037191">
    <property type="entry name" value="VPS9_dom_sf"/>
</dbReference>
<gene>
    <name evidence="8" type="ORF">TRFO_11244</name>
</gene>
<sequence length="818" mass="95171">MEYTFLNIHQQLIQKKQLDSLLRHELERQRQAIDTSVRKIISDLRSYSLLDVWYPKLTESCVMKFLTSSIYKRENRQVFESPTKLPFPTNKTLRLNNFLKYIPDHLDIILKCIHQYFQSSIKSEEINYIPTETTISFFASSTFPALFGYNWCIEEGKNYIDALLKLIEMTFNQYGKSFLNSNFRNSYLRELIRQFFHASGIQRFLQLSLSTDIALLLADERLNRVDEGTIAYIEILLIYVERINRAFISSMPKMPPLIKHFFSESFRFACENCPKDSMEPYQLIEFLFFDLMISPALLNPKLFALIPETSISTRSPHLTMLTKIFRWKLLPIAIPDKYKAIQNNKNYNSINVFYIIKQLTSFKDDLEGIYGNMIMEVTDTQHHLILMSANDVQFLAHIINETLDKVSCKDSTKEKIRGYAKIETELNLENDELLDFWYSSYRELPVIDRENDAIELVIPIVGQHEPVSIDPKISKTISHLINYLQGIQPNMAEPVGLYQFLQNQRELAEKNMSSEWITKTEAIESKLQRLNMPEEEVLEAVRATITERLDNSASEFATSFKHQECLDDLKRMSKSISKLNEQLLPIIHQSVLRVFFNSHKDIHDFLKKHTSSLSSNNQQWVEFFKPITQNLQEYGESLNLDANHQMRLVRQLHSALVSEIPFKEFQESNQNCQQLDEKLNSAYKGIIENFKEDKYSKTLMQLFTSPGCFESAIEVLRNGTKYGAPLEKLAKINESMVILQDIYLFEAGEGCPGDDFLPMFIFALLNARLPSLASMKLYIEHFLISVSEKIKILDSKEKYVMTTFMSAAEHILSFVSSQ</sequence>
<dbReference type="PROSITE" id="PS50018">
    <property type="entry name" value="RAS_GTPASE_ACTIV_2"/>
    <property type="match status" value="1"/>
</dbReference>
<evidence type="ECO:0000256" key="3">
    <source>
        <dbReference type="ARBA" id="ARBA00022583"/>
    </source>
</evidence>
<evidence type="ECO:0000313" key="9">
    <source>
        <dbReference type="Proteomes" id="UP000179807"/>
    </source>
</evidence>
<keyword evidence="3" id="KW-0254">Endocytosis</keyword>
<dbReference type="VEuPathDB" id="TrichDB:TRFO_11244"/>
<dbReference type="PROSITE" id="PS51205">
    <property type="entry name" value="VPS9"/>
    <property type="match status" value="1"/>
</dbReference>
<dbReference type="AlphaFoldDB" id="A0A1J4J499"/>
<organism evidence="8 9">
    <name type="scientific">Tritrichomonas foetus</name>
    <dbReference type="NCBI Taxonomy" id="1144522"/>
    <lineage>
        <taxon>Eukaryota</taxon>
        <taxon>Metamonada</taxon>
        <taxon>Parabasalia</taxon>
        <taxon>Tritrichomonadida</taxon>
        <taxon>Tritrichomonadidae</taxon>
        <taxon>Tritrichomonas</taxon>
    </lineage>
</organism>
<dbReference type="Gene3D" id="1.20.1050.80">
    <property type="entry name" value="VPS9 domain"/>
    <property type="match status" value="1"/>
</dbReference>
<dbReference type="InterPro" id="IPR001936">
    <property type="entry name" value="RasGAP_dom"/>
</dbReference>
<dbReference type="Gene3D" id="1.10.506.10">
    <property type="entry name" value="GTPase Activation - p120gap, domain 1"/>
    <property type="match status" value="1"/>
</dbReference>
<reference evidence="8" key="1">
    <citation type="submission" date="2016-10" db="EMBL/GenBank/DDBJ databases">
        <authorList>
            <person name="Benchimol M."/>
            <person name="Almeida L.G."/>
            <person name="Vasconcelos A.T."/>
            <person name="Perreira-Neves A."/>
            <person name="Rosa I.A."/>
            <person name="Tasca T."/>
            <person name="Bogo M.R."/>
            <person name="de Souza W."/>
        </authorList>
    </citation>
    <scope>NUCLEOTIDE SEQUENCE [LARGE SCALE GENOMIC DNA]</scope>
    <source>
        <strain evidence="8">K</strain>
    </source>
</reference>
<dbReference type="GO" id="GO:0016020">
    <property type="term" value="C:membrane"/>
    <property type="evidence" value="ECO:0007669"/>
    <property type="project" value="UniProtKB-SubCell"/>
</dbReference>
<comment type="caution">
    <text evidence="8">The sequence shown here is derived from an EMBL/GenBank/DDBJ whole genome shotgun (WGS) entry which is preliminary data.</text>
</comment>
<keyword evidence="4" id="KW-0344">Guanine-nucleotide releasing factor</keyword>
<dbReference type="GO" id="GO:0005085">
    <property type="term" value="F:guanyl-nucleotide exchange factor activity"/>
    <property type="evidence" value="ECO:0007669"/>
    <property type="project" value="UniProtKB-KW"/>
</dbReference>
<proteinExistence type="inferred from homology"/>
<protein>
    <recommendedName>
        <fullName evidence="10">VPS9 domain-containing protein</fullName>
    </recommendedName>
</protein>
<evidence type="ECO:0000256" key="5">
    <source>
        <dbReference type="ARBA" id="ARBA00023136"/>
    </source>
</evidence>
<evidence type="ECO:0000256" key="4">
    <source>
        <dbReference type="ARBA" id="ARBA00022658"/>
    </source>
</evidence>
<dbReference type="InterPro" id="IPR003123">
    <property type="entry name" value="VPS9"/>
</dbReference>
<evidence type="ECO:0000259" key="6">
    <source>
        <dbReference type="PROSITE" id="PS50018"/>
    </source>
</evidence>
<feature type="domain" description="Ras-GAP" evidence="6">
    <location>
        <begin position="166"/>
        <end position="326"/>
    </location>
</feature>
<dbReference type="InterPro" id="IPR008936">
    <property type="entry name" value="Rho_GTPase_activation_prot"/>
</dbReference>
<comment type="subcellular location">
    <subcellularLocation>
        <location evidence="1">Membrane</location>
        <topology evidence="1">Peripheral membrane protein</topology>
    </subcellularLocation>
</comment>
<keyword evidence="5" id="KW-0472">Membrane</keyword>
<dbReference type="EMBL" id="MLAK01001337">
    <property type="protein sequence ID" value="OHS94186.1"/>
    <property type="molecule type" value="Genomic_DNA"/>
</dbReference>
<evidence type="ECO:0000259" key="7">
    <source>
        <dbReference type="PROSITE" id="PS51205"/>
    </source>
</evidence>
<feature type="domain" description="VPS9" evidence="7">
    <location>
        <begin position="673"/>
        <end position="818"/>
    </location>
</feature>
<evidence type="ECO:0000313" key="8">
    <source>
        <dbReference type="EMBL" id="OHS94186.1"/>
    </source>
</evidence>
<dbReference type="OrthoDB" id="10264848at2759"/>
<name>A0A1J4J499_9EUKA</name>
<dbReference type="CDD" id="cd04519">
    <property type="entry name" value="RasGAP"/>
    <property type="match status" value="1"/>
</dbReference>
<accession>A0A1J4J499</accession>
<dbReference type="SUPFAM" id="SSF109993">
    <property type="entry name" value="VPS9 domain"/>
    <property type="match status" value="1"/>
</dbReference>
<dbReference type="Pfam" id="PF02204">
    <property type="entry name" value="VPS9"/>
    <property type="match status" value="1"/>
</dbReference>
<evidence type="ECO:0000256" key="2">
    <source>
        <dbReference type="ARBA" id="ARBA00008489"/>
    </source>
</evidence>
<keyword evidence="9" id="KW-1185">Reference proteome</keyword>
<evidence type="ECO:0000256" key="1">
    <source>
        <dbReference type="ARBA" id="ARBA00004170"/>
    </source>
</evidence>
<dbReference type="Proteomes" id="UP000179807">
    <property type="component" value="Unassembled WGS sequence"/>
</dbReference>
<evidence type="ECO:0008006" key="10">
    <source>
        <dbReference type="Google" id="ProtNLM"/>
    </source>
</evidence>
<dbReference type="Pfam" id="PF00616">
    <property type="entry name" value="RasGAP"/>
    <property type="match status" value="1"/>
</dbReference>
<dbReference type="GO" id="GO:0006897">
    <property type="term" value="P:endocytosis"/>
    <property type="evidence" value="ECO:0007669"/>
    <property type="project" value="UniProtKB-KW"/>
</dbReference>
<dbReference type="GeneID" id="94830632"/>
<dbReference type="RefSeq" id="XP_068347323.1">
    <property type="nucleotide sequence ID" value="XM_068495928.1"/>
</dbReference>
<comment type="similarity">
    <text evidence="2">Belongs to the GAPVD1 family.</text>
</comment>
<dbReference type="SUPFAM" id="SSF48350">
    <property type="entry name" value="GTPase activation domain, GAP"/>
    <property type="match status" value="1"/>
</dbReference>